<organism evidence="1 2">
    <name type="scientific">Trichinella murrelli</name>
    <dbReference type="NCBI Taxonomy" id="144512"/>
    <lineage>
        <taxon>Eukaryota</taxon>
        <taxon>Metazoa</taxon>
        <taxon>Ecdysozoa</taxon>
        <taxon>Nematoda</taxon>
        <taxon>Enoplea</taxon>
        <taxon>Dorylaimia</taxon>
        <taxon>Trichinellida</taxon>
        <taxon>Trichinellidae</taxon>
        <taxon>Trichinella</taxon>
    </lineage>
</organism>
<dbReference type="AlphaFoldDB" id="A0A0V0TD73"/>
<accession>A0A0V0TD73</accession>
<protein>
    <submittedName>
        <fullName evidence="1">Uncharacterized protein</fullName>
    </submittedName>
</protein>
<name>A0A0V0TD73_9BILA</name>
<proteinExistence type="predicted"/>
<sequence>MSTAVSEFEAALTAILFRAVHRFLSAFKLKAIVIQWKNQQVMNCPQLQLSAKTRHGNCRFADCSLKIFPDSNQRILLLTSENIYLFPGKRSRNLGGPGSYLFLAHALFQYRLVRVHLTFCCSRPGRWTTSKRTTPAVPTSGQAASLVRECSAAISSSCGLCGP</sequence>
<reference evidence="1 2" key="1">
    <citation type="submission" date="2015-01" db="EMBL/GenBank/DDBJ databases">
        <title>Evolution of Trichinella species and genotypes.</title>
        <authorList>
            <person name="Korhonen P.K."/>
            <person name="Edoardo P."/>
            <person name="Giuseppe L.R."/>
            <person name="Gasser R.B."/>
        </authorList>
    </citation>
    <scope>NUCLEOTIDE SEQUENCE [LARGE SCALE GENOMIC DNA]</scope>
    <source>
        <strain evidence="1">ISS417</strain>
    </source>
</reference>
<comment type="caution">
    <text evidence="1">The sequence shown here is derived from an EMBL/GenBank/DDBJ whole genome shotgun (WGS) entry which is preliminary data.</text>
</comment>
<dbReference type="EMBL" id="JYDJ01000334">
    <property type="protein sequence ID" value="KRX36954.1"/>
    <property type="molecule type" value="Genomic_DNA"/>
</dbReference>
<evidence type="ECO:0000313" key="1">
    <source>
        <dbReference type="EMBL" id="KRX36954.1"/>
    </source>
</evidence>
<dbReference type="Proteomes" id="UP000055048">
    <property type="component" value="Unassembled WGS sequence"/>
</dbReference>
<gene>
    <name evidence="1" type="ORF">T05_16372</name>
</gene>
<evidence type="ECO:0000313" key="2">
    <source>
        <dbReference type="Proteomes" id="UP000055048"/>
    </source>
</evidence>
<keyword evidence="2" id="KW-1185">Reference proteome</keyword>